<sequence>MDRLTTFRLFLRTLDRGGIAAAGRSLGLSATAASRALRELEDDLALRLFDRTTRHVAPTEVGRRLAARIAPLLEGLDAAMVEAREMHEEATGTLRIVARRSYALRHVVPHLARFQTAHPRVEIDLALTELTGLVPAHGVDMVIRLGLPAGKSFIGHRLASGRRILCASPGYIARHGAPATADAVLQHPCLTYREEEEAPVWVFATGSGGRQEIPVTGPFRSNSGEALRRAALDGMGLILLPEWMVGEDVAAGHLTPLLAGLPSWPERYQAEIHAVHARAERLPAKIAAFVAHLLASVDPAG</sequence>
<dbReference type="Gene3D" id="3.40.190.290">
    <property type="match status" value="1"/>
</dbReference>
<accession>A0A4R5QDF9</accession>
<evidence type="ECO:0000256" key="2">
    <source>
        <dbReference type="ARBA" id="ARBA00023015"/>
    </source>
</evidence>
<keyword evidence="7" id="KW-1185">Reference proteome</keyword>
<reference evidence="6 7" key="1">
    <citation type="journal article" date="2016" name="J. Microbiol.">
        <title>Dankookia rubra gen. nov., sp. nov., an alphaproteobacterium isolated from sediment of a shallow stream.</title>
        <authorList>
            <person name="Kim W.H."/>
            <person name="Kim D.H."/>
            <person name="Kang K."/>
            <person name="Ahn T.Y."/>
        </authorList>
    </citation>
    <scope>NUCLEOTIDE SEQUENCE [LARGE SCALE GENOMIC DNA]</scope>
    <source>
        <strain evidence="6 7">JCM30602</strain>
    </source>
</reference>
<name>A0A4R5QDF9_9PROT</name>
<dbReference type="Gene3D" id="1.10.10.10">
    <property type="entry name" value="Winged helix-like DNA-binding domain superfamily/Winged helix DNA-binding domain"/>
    <property type="match status" value="1"/>
</dbReference>
<dbReference type="GO" id="GO:0003700">
    <property type="term" value="F:DNA-binding transcription factor activity"/>
    <property type="evidence" value="ECO:0007669"/>
    <property type="project" value="InterPro"/>
</dbReference>
<keyword evidence="3" id="KW-0238">DNA-binding</keyword>
<dbReference type="InterPro" id="IPR058163">
    <property type="entry name" value="LysR-type_TF_proteobact-type"/>
</dbReference>
<dbReference type="InterPro" id="IPR005119">
    <property type="entry name" value="LysR_subst-bd"/>
</dbReference>
<evidence type="ECO:0000256" key="3">
    <source>
        <dbReference type="ARBA" id="ARBA00023125"/>
    </source>
</evidence>
<evidence type="ECO:0000313" key="7">
    <source>
        <dbReference type="Proteomes" id="UP000295096"/>
    </source>
</evidence>
<dbReference type="RefSeq" id="WP_133290731.1">
    <property type="nucleotide sequence ID" value="NZ_SMSJ01000037.1"/>
</dbReference>
<dbReference type="Pfam" id="PF00126">
    <property type="entry name" value="HTH_1"/>
    <property type="match status" value="1"/>
</dbReference>
<comment type="caution">
    <text evidence="6">The sequence shown here is derived from an EMBL/GenBank/DDBJ whole genome shotgun (WGS) entry which is preliminary data.</text>
</comment>
<dbReference type="SUPFAM" id="SSF53850">
    <property type="entry name" value="Periplasmic binding protein-like II"/>
    <property type="match status" value="1"/>
</dbReference>
<dbReference type="InterPro" id="IPR036388">
    <property type="entry name" value="WH-like_DNA-bd_sf"/>
</dbReference>
<gene>
    <name evidence="6" type="ORF">E2C06_21855</name>
</gene>
<comment type="similarity">
    <text evidence="1">Belongs to the LysR transcriptional regulatory family.</text>
</comment>
<dbReference type="OrthoDB" id="9812435at2"/>
<dbReference type="PANTHER" id="PTHR30537:SF5">
    <property type="entry name" value="HTH-TYPE TRANSCRIPTIONAL ACTIVATOR TTDR-RELATED"/>
    <property type="match status" value="1"/>
</dbReference>
<dbReference type="GO" id="GO:0003677">
    <property type="term" value="F:DNA binding"/>
    <property type="evidence" value="ECO:0007669"/>
    <property type="project" value="UniProtKB-KW"/>
</dbReference>
<dbReference type="EMBL" id="SMSJ01000037">
    <property type="protein sequence ID" value="TDH60491.1"/>
    <property type="molecule type" value="Genomic_DNA"/>
</dbReference>
<dbReference type="Proteomes" id="UP000295096">
    <property type="component" value="Unassembled WGS sequence"/>
</dbReference>
<dbReference type="InterPro" id="IPR036390">
    <property type="entry name" value="WH_DNA-bd_sf"/>
</dbReference>
<evidence type="ECO:0000256" key="4">
    <source>
        <dbReference type="ARBA" id="ARBA00023163"/>
    </source>
</evidence>
<dbReference type="SUPFAM" id="SSF46785">
    <property type="entry name" value="Winged helix' DNA-binding domain"/>
    <property type="match status" value="1"/>
</dbReference>
<evidence type="ECO:0000256" key="1">
    <source>
        <dbReference type="ARBA" id="ARBA00009437"/>
    </source>
</evidence>
<protein>
    <submittedName>
        <fullName evidence="6">LysR family transcriptional regulator</fullName>
    </submittedName>
</protein>
<proteinExistence type="inferred from homology"/>
<keyword evidence="2" id="KW-0805">Transcription regulation</keyword>
<dbReference type="InterPro" id="IPR000847">
    <property type="entry name" value="LysR_HTH_N"/>
</dbReference>
<dbReference type="CDD" id="cd08422">
    <property type="entry name" value="PBP2_CrgA_like"/>
    <property type="match status" value="1"/>
</dbReference>
<organism evidence="6 7">
    <name type="scientific">Dankookia rubra</name>
    <dbReference type="NCBI Taxonomy" id="1442381"/>
    <lineage>
        <taxon>Bacteria</taxon>
        <taxon>Pseudomonadati</taxon>
        <taxon>Pseudomonadota</taxon>
        <taxon>Alphaproteobacteria</taxon>
        <taxon>Acetobacterales</taxon>
        <taxon>Roseomonadaceae</taxon>
        <taxon>Dankookia</taxon>
    </lineage>
</organism>
<evidence type="ECO:0000313" key="6">
    <source>
        <dbReference type="EMBL" id="TDH60491.1"/>
    </source>
</evidence>
<feature type="domain" description="HTH lysR-type" evidence="5">
    <location>
        <begin position="1"/>
        <end position="59"/>
    </location>
</feature>
<dbReference type="PANTHER" id="PTHR30537">
    <property type="entry name" value="HTH-TYPE TRANSCRIPTIONAL REGULATOR"/>
    <property type="match status" value="1"/>
</dbReference>
<dbReference type="PROSITE" id="PS50931">
    <property type="entry name" value="HTH_LYSR"/>
    <property type="match status" value="1"/>
</dbReference>
<keyword evidence="4" id="KW-0804">Transcription</keyword>
<dbReference type="Pfam" id="PF03466">
    <property type="entry name" value="LysR_substrate"/>
    <property type="match status" value="1"/>
</dbReference>
<evidence type="ECO:0000259" key="5">
    <source>
        <dbReference type="PROSITE" id="PS50931"/>
    </source>
</evidence>
<dbReference type="AlphaFoldDB" id="A0A4R5QDF9"/>